<protein>
    <submittedName>
        <fullName evidence="2">Uncharacterized protein</fullName>
    </submittedName>
</protein>
<feature type="region of interest" description="Disordered" evidence="1">
    <location>
        <begin position="35"/>
        <end position="56"/>
    </location>
</feature>
<accession>A0AAW1RCW6</accession>
<proteinExistence type="predicted"/>
<name>A0AAW1RCW6_9CHLO</name>
<reference evidence="2 3" key="1">
    <citation type="journal article" date="2024" name="Nat. Commun.">
        <title>Phylogenomics reveals the evolutionary origins of lichenization in chlorophyte algae.</title>
        <authorList>
            <person name="Puginier C."/>
            <person name="Libourel C."/>
            <person name="Otte J."/>
            <person name="Skaloud P."/>
            <person name="Haon M."/>
            <person name="Grisel S."/>
            <person name="Petersen M."/>
            <person name="Berrin J.G."/>
            <person name="Delaux P.M."/>
            <person name="Dal Grande F."/>
            <person name="Keller J."/>
        </authorList>
    </citation>
    <scope>NUCLEOTIDE SEQUENCE [LARGE SCALE GENOMIC DNA]</scope>
    <source>
        <strain evidence="2 3">SAG 245.80</strain>
    </source>
</reference>
<comment type="caution">
    <text evidence="2">The sequence shown here is derived from an EMBL/GenBank/DDBJ whole genome shotgun (WGS) entry which is preliminary data.</text>
</comment>
<feature type="compositionally biased region" description="Low complexity" evidence="1">
    <location>
        <begin position="35"/>
        <end position="48"/>
    </location>
</feature>
<sequence>MNWFDSFVNALGLGVLAATAATQLFEYWRRQDAAQQEQAQRQHQGAEAPAGISSESEDVASISPYMPFPAPGREGMLLEAADLQRLAQHLDVLDLLALFMHPRLALGLSERDFTEADYEALSRLDDDVCTRQPVSDAQIAALPTHVHRVPCAAGQGGRAPEEAGGLGTCSVCLDDFGDGAVRGRAAPCPVCKTPVFQA</sequence>
<evidence type="ECO:0000313" key="3">
    <source>
        <dbReference type="Proteomes" id="UP001445335"/>
    </source>
</evidence>
<dbReference type="AlphaFoldDB" id="A0AAW1RCW6"/>
<evidence type="ECO:0000313" key="2">
    <source>
        <dbReference type="EMBL" id="KAK9831433.1"/>
    </source>
</evidence>
<gene>
    <name evidence="2" type="ORF">WJX81_004412</name>
</gene>
<dbReference type="EMBL" id="JALJOU010000046">
    <property type="protein sequence ID" value="KAK9831433.1"/>
    <property type="molecule type" value="Genomic_DNA"/>
</dbReference>
<evidence type="ECO:0000256" key="1">
    <source>
        <dbReference type="SAM" id="MobiDB-lite"/>
    </source>
</evidence>
<keyword evidence="3" id="KW-1185">Reference proteome</keyword>
<dbReference type="Proteomes" id="UP001445335">
    <property type="component" value="Unassembled WGS sequence"/>
</dbReference>
<organism evidence="2 3">
    <name type="scientific">Elliptochloris bilobata</name>
    <dbReference type="NCBI Taxonomy" id="381761"/>
    <lineage>
        <taxon>Eukaryota</taxon>
        <taxon>Viridiplantae</taxon>
        <taxon>Chlorophyta</taxon>
        <taxon>core chlorophytes</taxon>
        <taxon>Trebouxiophyceae</taxon>
        <taxon>Trebouxiophyceae incertae sedis</taxon>
        <taxon>Elliptochloris clade</taxon>
        <taxon>Elliptochloris</taxon>
    </lineage>
</organism>